<dbReference type="EC" id="2.7.13.3" evidence="3"/>
<evidence type="ECO:0000259" key="12">
    <source>
        <dbReference type="PROSITE" id="PS50109"/>
    </source>
</evidence>
<keyword evidence="14" id="KW-1185">Reference proteome</keyword>
<dbReference type="EMBL" id="JOTN01000005">
    <property type="protein sequence ID" value="KEK19860.1"/>
    <property type="molecule type" value="Genomic_DNA"/>
</dbReference>
<keyword evidence="8" id="KW-0067">ATP-binding</keyword>
<dbReference type="SMART" id="SM00388">
    <property type="entry name" value="HisKA"/>
    <property type="match status" value="1"/>
</dbReference>
<keyword evidence="9" id="KW-0902">Two-component regulatory system</keyword>
<evidence type="ECO:0000256" key="2">
    <source>
        <dbReference type="ARBA" id="ARBA00004370"/>
    </source>
</evidence>
<dbReference type="CDD" id="cd00075">
    <property type="entry name" value="HATPase"/>
    <property type="match status" value="1"/>
</dbReference>
<sequence length="366" mass="41939">MKIHIRLGLHFIFSLFLYLIFVGAILMIMLEFFIPLIGITEKHNMYDFFVLCIFLCTLICSSLLYGWYIGKPLSFIISWIHHLANGDYTPPENIRLIYKKNSAKLKGPYRLYEDVIINLSNLTTKLKESEMERKRLDDMKQQWLAGISHDLKTPLTYVTGYSALLLSTEHDWSEEEKRTFLHEINEKGIHMESLIDDLNITFRLTNSEVPLSKEEIDMIEFMRRVVAHITNDPRASQHHFHFSAPETNIMLAIDAKLLQRALQNILTNCLLHNPIGTDITTSLFVGENIHIVIKDNGVGMDDITLRNLFKQYYRGTTTNVSSEGTGLGMTIAKKIITAHGGNIRITSRLEEGTTFDITLPFISPSS</sequence>
<keyword evidence="5" id="KW-0808">Transferase</keyword>
<keyword evidence="11" id="KW-0472">Membrane</keyword>
<dbReference type="InterPro" id="IPR003661">
    <property type="entry name" value="HisK_dim/P_dom"/>
</dbReference>
<dbReference type="InterPro" id="IPR004358">
    <property type="entry name" value="Sig_transdc_His_kin-like_C"/>
</dbReference>
<keyword evidence="7" id="KW-0418">Kinase</keyword>
<organism evidence="13 14">
    <name type="scientific">Bacillus manliponensis</name>
    <dbReference type="NCBI Taxonomy" id="574376"/>
    <lineage>
        <taxon>Bacteria</taxon>
        <taxon>Bacillati</taxon>
        <taxon>Bacillota</taxon>
        <taxon>Bacilli</taxon>
        <taxon>Bacillales</taxon>
        <taxon>Bacillaceae</taxon>
        <taxon>Bacillus</taxon>
        <taxon>Bacillus cereus group</taxon>
    </lineage>
</organism>
<evidence type="ECO:0000256" key="4">
    <source>
        <dbReference type="ARBA" id="ARBA00022553"/>
    </source>
</evidence>
<dbReference type="GO" id="GO:0000155">
    <property type="term" value="F:phosphorelay sensor kinase activity"/>
    <property type="evidence" value="ECO:0007669"/>
    <property type="project" value="InterPro"/>
</dbReference>
<dbReference type="Proteomes" id="UP000027822">
    <property type="component" value="Unassembled WGS sequence"/>
</dbReference>
<feature type="domain" description="Histidine kinase" evidence="12">
    <location>
        <begin position="146"/>
        <end position="363"/>
    </location>
</feature>
<evidence type="ECO:0000256" key="7">
    <source>
        <dbReference type="ARBA" id="ARBA00022777"/>
    </source>
</evidence>
<dbReference type="Gene3D" id="3.30.565.10">
    <property type="entry name" value="Histidine kinase-like ATPase, C-terminal domain"/>
    <property type="match status" value="1"/>
</dbReference>
<dbReference type="RefSeq" id="WP_034637987.1">
    <property type="nucleotide sequence ID" value="NZ_CBCSJC010000010.1"/>
</dbReference>
<dbReference type="OrthoDB" id="368131at2"/>
<evidence type="ECO:0000256" key="11">
    <source>
        <dbReference type="SAM" id="Phobius"/>
    </source>
</evidence>
<evidence type="ECO:0000313" key="14">
    <source>
        <dbReference type="Proteomes" id="UP000027822"/>
    </source>
</evidence>
<keyword evidence="10" id="KW-0175">Coiled coil</keyword>
<dbReference type="InterPro" id="IPR005467">
    <property type="entry name" value="His_kinase_dom"/>
</dbReference>
<protein>
    <recommendedName>
        <fullName evidence="3">histidine kinase</fullName>
        <ecNumber evidence="3">2.7.13.3</ecNumber>
    </recommendedName>
</protein>
<evidence type="ECO:0000256" key="3">
    <source>
        <dbReference type="ARBA" id="ARBA00012438"/>
    </source>
</evidence>
<dbReference type="SUPFAM" id="SSF55874">
    <property type="entry name" value="ATPase domain of HSP90 chaperone/DNA topoisomerase II/histidine kinase"/>
    <property type="match status" value="1"/>
</dbReference>
<dbReference type="PANTHER" id="PTHR45453">
    <property type="entry name" value="PHOSPHATE REGULON SENSOR PROTEIN PHOR"/>
    <property type="match status" value="1"/>
</dbReference>
<dbReference type="PANTHER" id="PTHR45453:SF1">
    <property type="entry name" value="PHOSPHATE REGULON SENSOR PROTEIN PHOR"/>
    <property type="match status" value="1"/>
</dbReference>
<comment type="catalytic activity">
    <reaction evidence="1">
        <text>ATP + protein L-histidine = ADP + protein N-phospho-L-histidine.</text>
        <dbReference type="EC" id="2.7.13.3"/>
    </reaction>
</comment>
<dbReference type="AlphaFoldDB" id="A0A073K042"/>
<comment type="subcellular location">
    <subcellularLocation>
        <location evidence="2">Membrane</location>
    </subcellularLocation>
</comment>
<dbReference type="InterPro" id="IPR050351">
    <property type="entry name" value="BphY/WalK/GraS-like"/>
</dbReference>
<dbReference type="SMART" id="SM00387">
    <property type="entry name" value="HATPase_c"/>
    <property type="match status" value="1"/>
</dbReference>
<dbReference type="GO" id="GO:0005524">
    <property type="term" value="F:ATP binding"/>
    <property type="evidence" value="ECO:0007669"/>
    <property type="project" value="UniProtKB-KW"/>
</dbReference>
<evidence type="ECO:0000256" key="1">
    <source>
        <dbReference type="ARBA" id="ARBA00000085"/>
    </source>
</evidence>
<evidence type="ECO:0000256" key="6">
    <source>
        <dbReference type="ARBA" id="ARBA00022741"/>
    </source>
</evidence>
<dbReference type="PROSITE" id="PS50109">
    <property type="entry name" value="HIS_KIN"/>
    <property type="match status" value="1"/>
</dbReference>
<feature type="transmembrane region" description="Helical" evidence="11">
    <location>
        <begin position="46"/>
        <end position="68"/>
    </location>
</feature>
<keyword evidence="11" id="KW-1133">Transmembrane helix</keyword>
<dbReference type="Pfam" id="PF02518">
    <property type="entry name" value="HATPase_c"/>
    <property type="match status" value="1"/>
</dbReference>
<proteinExistence type="predicted"/>
<keyword evidence="11" id="KW-0812">Transmembrane</keyword>
<evidence type="ECO:0000256" key="5">
    <source>
        <dbReference type="ARBA" id="ARBA00022679"/>
    </source>
</evidence>
<reference evidence="13 14" key="1">
    <citation type="submission" date="2014-06" db="EMBL/GenBank/DDBJ databases">
        <title>Draft genome sequence of Bacillus manliponensis JCM 15802 (MCCC 1A00708).</title>
        <authorList>
            <person name="Lai Q."/>
            <person name="Liu Y."/>
            <person name="Shao Z."/>
        </authorList>
    </citation>
    <scope>NUCLEOTIDE SEQUENCE [LARGE SCALE GENOMIC DNA]</scope>
    <source>
        <strain evidence="13 14">JCM 15802</strain>
    </source>
</reference>
<feature type="coiled-coil region" evidence="10">
    <location>
        <begin position="112"/>
        <end position="139"/>
    </location>
</feature>
<dbReference type="InterPro" id="IPR036890">
    <property type="entry name" value="HATPase_C_sf"/>
</dbReference>
<dbReference type="SUPFAM" id="SSF47384">
    <property type="entry name" value="Homodimeric domain of signal transducing histidine kinase"/>
    <property type="match status" value="1"/>
</dbReference>
<comment type="caution">
    <text evidence="13">The sequence shown here is derived from an EMBL/GenBank/DDBJ whole genome shotgun (WGS) entry which is preliminary data.</text>
</comment>
<keyword evidence="4" id="KW-0597">Phosphoprotein</keyword>
<dbReference type="InterPro" id="IPR036097">
    <property type="entry name" value="HisK_dim/P_sf"/>
</dbReference>
<dbReference type="PRINTS" id="PR00344">
    <property type="entry name" value="BCTRLSENSOR"/>
</dbReference>
<accession>A0A073K042</accession>
<dbReference type="Gene3D" id="1.10.287.130">
    <property type="match status" value="1"/>
</dbReference>
<dbReference type="GO" id="GO:0005886">
    <property type="term" value="C:plasma membrane"/>
    <property type="evidence" value="ECO:0007669"/>
    <property type="project" value="TreeGrafter"/>
</dbReference>
<dbReference type="Pfam" id="PF00512">
    <property type="entry name" value="HisKA"/>
    <property type="match status" value="1"/>
</dbReference>
<evidence type="ECO:0000256" key="9">
    <source>
        <dbReference type="ARBA" id="ARBA00023012"/>
    </source>
</evidence>
<evidence type="ECO:0000313" key="13">
    <source>
        <dbReference type="EMBL" id="KEK19860.1"/>
    </source>
</evidence>
<dbReference type="GO" id="GO:0004721">
    <property type="term" value="F:phosphoprotein phosphatase activity"/>
    <property type="evidence" value="ECO:0007669"/>
    <property type="project" value="TreeGrafter"/>
</dbReference>
<feature type="transmembrane region" description="Helical" evidence="11">
    <location>
        <begin position="12"/>
        <end position="34"/>
    </location>
</feature>
<name>A0A073K042_9BACI</name>
<keyword evidence="6" id="KW-0547">Nucleotide-binding</keyword>
<dbReference type="eggNOG" id="COG2205">
    <property type="taxonomic scope" value="Bacteria"/>
</dbReference>
<evidence type="ECO:0000256" key="10">
    <source>
        <dbReference type="SAM" id="Coils"/>
    </source>
</evidence>
<dbReference type="STRING" id="574376.BAMA_18975"/>
<dbReference type="GO" id="GO:0016036">
    <property type="term" value="P:cellular response to phosphate starvation"/>
    <property type="evidence" value="ECO:0007669"/>
    <property type="project" value="TreeGrafter"/>
</dbReference>
<gene>
    <name evidence="13" type="ORF">BAMA_18975</name>
</gene>
<dbReference type="InterPro" id="IPR003594">
    <property type="entry name" value="HATPase_dom"/>
</dbReference>
<evidence type="ECO:0000256" key="8">
    <source>
        <dbReference type="ARBA" id="ARBA00022840"/>
    </source>
</evidence>
<dbReference type="CDD" id="cd00082">
    <property type="entry name" value="HisKA"/>
    <property type="match status" value="1"/>
</dbReference>